<evidence type="ECO:0000313" key="3">
    <source>
        <dbReference type="Proteomes" id="UP000598146"/>
    </source>
</evidence>
<dbReference type="SMART" id="SM00267">
    <property type="entry name" value="GGDEF"/>
    <property type="match status" value="1"/>
</dbReference>
<protein>
    <submittedName>
        <fullName evidence="2">GGDEF domain-containing protein</fullName>
    </submittedName>
</protein>
<dbReference type="InterPro" id="IPR050469">
    <property type="entry name" value="Diguanylate_Cyclase"/>
</dbReference>
<dbReference type="AlphaFoldDB" id="A0A931CHQ9"/>
<reference evidence="2" key="1">
    <citation type="submission" date="2020-11" db="EMBL/GenBank/DDBJ databases">
        <title>Isolation and identification of active actinomycetes.</title>
        <authorList>
            <person name="Sun X."/>
        </authorList>
    </citation>
    <scope>NUCLEOTIDE SEQUENCE</scope>
    <source>
        <strain evidence="2">NEAU-A11</strain>
    </source>
</reference>
<sequence length="216" mass="22627">MNCFSVAALCAAAAGLGAVAGRLSTVSLIRRLRTQIGTLTRLAHQDRVSGVLNRAGIQDAYTGAQGRDRHLILVDLDAFKSANDRHGHPAGDRILAALGSRLADLASQFDGWAGRLGGDEFALLVPAATQRTAETVAAAATAPLVISDLPTGPLTVSGSAGLAFAPAGYPWTRALTDADIALYQAKRCGVPVSYEHGMTYPRVPWPRRNARDADGQ</sequence>
<gene>
    <name evidence="2" type="ORF">I4J89_46145</name>
</gene>
<dbReference type="InterPro" id="IPR043128">
    <property type="entry name" value="Rev_trsase/Diguanyl_cyclase"/>
</dbReference>
<comment type="caution">
    <text evidence="2">The sequence shown here is derived from an EMBL/GenBank/DDBJ whole genome shotgun (WGS) entry which is preliminary data.</text>
</comment>
<organism evidence="2 3">
    <name type="scientific">Actinoplanes aureus</name>
    <dbReference type="NCBI Taxonomy" id="2792083"/>
    <lineage>
        <taxon>Bacteria</taxon>
        <taxon>Bacillati</taxon>
        <taxon>Actinomycetota</taxon>
        <taxon>Actinomycetes</taxon>
        <taxon>Micromonosporales</taxon>
        <taxon>Micromonosporaceae</taxon>
        <taxon>Actinoplanes</taxon>
    </lineage>
</organism>
<evidence type="ECO:0000313" key="2">
    <source>
        <dbReference type="EMBL" id="MBG0568819.1"/>
    </source>
</evidence>
<name>A0A931CHQ9_9ACTN</name>
<dbReference type="Proteomes" id="UP000598146">
    <property type="component" value="Unassembled WGS sequence"/>
</dbReference>
<dbReference type="InterPro" id="IPR000160">
    <property type="entry name" value="GGDEF_dom"/>
</dbReference>
<dbReference type="Gene3D" id="3.30.70.270">
    <property type="match status" value="1"/>
</dbReference>
<dbReference type="GO" id="GO:0052621">
    <property type="term" value="F:diguanylate cyclase activity"/>
    <property type="evidence" value="ECO:0007669"/>
    <property type="project" value="TreeGrafter"/>
</dbReference>
<dbReference type="RefSeq" id="WP_196420588.1">
    <property type="nucleotide sequence ID" value="NZ_JADQTO010000045.1"/>
</dbReference>
<accession>A0A931CHQ9</accession>
<feature type="domain" description="GGDEF" evidence="1">
    <location>
        <begin position="67"/>
        <end position="198"/>
    </location>
</feature>
<dbReference type="PANTHER" id="PTHR45138:SF9">
    <property type="entry name" value="DIGUANYLATE CYCLASE DGCM-RELATED"/>
    <property type="match status" value="1"/>
</dbReference>
<dbReference type="PANTHER" id="PTHR45138">
    <property type="entry name" value="REGULATORY COMPONENTS OF SENSORY TRANSDUCTION SYSTEM"/>
    <property type="match status" value="1"/>
</dbReference>
<keyword evidence="3" id="KW-1185">Reference proteome</keyword>
<dbReference type="Pfam" id="PF00990">
    <property type="entry name" value="GGDEF"/>
    <property type="match status" value="1"/>
</dbReference>
<evidence type="ECO:0000259" key="1">
    <source>
        <dbReference type="PROSITE" id="PS50887"/>
    </source>
</evidence>
<dbReference type="EMBL" id="JADQTO010000045">
    <property type="protein sequence ID" value="MBG0568819.1"/>
    <property type="molecule type" value="Genomic_DNA"/>
</dbReference>
<dbReference type="SUPFAM" id="SSF55073">
    <property type="entry name" value="Nucleotide cyclase"/>
    <property type="match status" value="1"/>
</dbReference>
<dbReference type="CDD" id="cd01949">
    <property type="entry name" value="GGDEF"/>
    <property type="match status" value="1"/>
</dbReference>
<dbReference type="NCBIfam" id="TIGR00254">
    <property type="entry name" value="GGDEF"/>
    <property type="match status" value="1"/>
</dbReference>
<proteinExistence type="predicted"/>
<dbReference type="InterPro" id="IPR029787">
    <property type="entry name" value="Nucleotide_cyclase"/>
</dbReference>
<dbReference type="PROSITE" id="PS50887">
    <property type="entry name" value="GGDEF"/>
    <property type="match status" value="1"/>
</dbReference>